<dbReference type="EMBL" id="UINC01003773">
    <property type="protein sequence ID" value="SVA09131.1"/>
    <property type="molecule type" value="Genomic_DNA"/>
</dbReference>
<sequence>MKLFIVIFFLSKIIYANTVFEPNKVPNIDYLKKLNQVSELELEAYSKNRIFLMYAYDNIKIGERENIKCNKLSSKFNLNKFNIFNNSMQKYNFQFLQKINMNYIIFCENLTINDILTAGIPNPSVSTLILDFVFDDEFFERAIHHEIFHMIQSNYDVDDLNAEWKMQNSTNFTYAGCSTCAKNFDLSLMEENNGFITKYSQASASEDQAEVFSVWMTNKVVFYSAISNDEILKKKINILENFLTKINFFRND</sequence>
<reference evidence="1" key="1">
    <citation type="submission" date="2018-05" db="EMBL/GenBank/DDBJ databases">
        <authorList>
            <person name="Lanie J.A."/>
            <person name="Ng W.-L."/>
            <person name="Kazmierczak K.M."/>
            <person name="Andrzejewski T.M."/>
            <person name="Davidsen T.M."/>
            <person name="Wayne K.J."/>
            <person name="Tettelin H."/>
            <person name="Glass J.I."/>
            <person name="Rusch D."/>
            <person name="Podicherti R."/>
            <person name="Tsui H.-C.T."/>
            <person name="Winkler M.E."/>
        </authorList>
    </citation>
    <scope>NUCLEOTIDE SEQUENCE</scope>
</reference>
<dbReference type="InterPro" id="IPR030890">
    <property type="entry name" value="LP_HExxH_w_TonB"/>
</dbReference>
<dbReference type="Pfam" id="PF15890">
    <property type="entry name" value="Peptidase_Mx1"/>
    <property type="match status" value="1"/>
</dbReference>
<protein>
    <submittedName>
        <fullName evidence="1">Uncharacterized protein</fullName>
    </submittedName>
</protein>
<evidence type="ECO:0000313" key="1">
    <source>
        <dbReference type="EMBL" id="SVA09131.1"/>
    </source>
</evidence>
<proteinExistence type="predicted"/>
<organism evidence="1">
    <name type="scientific">marine metagenome</name>
    <dbReference type="NCBI Taxonomy" id="408172"/>
    <lineage>
        <taxon>unclassified sequences</taxon>
        <taxon>metagenomes</taxon>
        <taxon>ecological metagenomes</taxon>
    </lineage>
</organism>
<dbReference type="AlphaFoldDB" id="A0A381T0P3"/>
<dbReference type="Gene3D" id="3.40.390.70">
    <property type="match status" value="1"/>
</dbReference>
<accession>A0A381T0P3</accession>
<name>A0A381T0P3_9ZZZZ</name>
<gene>
    <name evidence="1" type="ORF">METZ01_LOCUS61985</name>
</gene>